<accession>A0A3M0IC00</accession>
<feature type="coiled-coil region" evidence="1">
    <location>
        <begin position="42"/>
        <end position="69"/>
    </location>
</feature>
<gene>
    <name evidence="2" type="ORF">CTZ28_12415</name>
</gene>
<dbReference type="AlphaFoldDB" id="A0A3M0IC00"/>
<proteinExistence type="predicted"/>
<dbReference type="Proteomes" id="UP000270471">
    <property type="component" value="Unassembled WGS sequence"/>
</dbReference>
<dbReference type="OrthoDB" id="4313848at2"/>
<sequence>MTISSLALAAKKVIDAAWLHGDAYDLASQAAFALESAQLLMSPETAQELERLRSKLAELAKQVEAARAVHAKFPDSEHCQHDAEPWPCPTVAALVPVDGITRRIAPTQAHVTDDAEAPTLTVFRAQHDLIVMGHYTTDAEARKHCEAEERRSWLTGTNLAFDWIEDEEDGVAELTIVAGQNEESTTGYVVTSLEIASEYDEGADE</sequence>
<dbReference type="RefSeq" id="WP_121889412.1">
    <property type="nucleotide sequence ID" value="NZ_PENI01000006.1"/>
</dbReference>
<evidence type="ECO:0000313" key="3">
    <source>
        <dbReference type="Proteomes" id="UP000270471"/>
    </source>
</evidence>
<organism evidence="2 3">
    <name type="scientific">Streptomyces shenzhenensis</name>
    <dbReference type="NCBI Taxonomy" id="943815"/>
    <lineage>
        <taxon>Bacteria</taxon>
        <taxon>Bacillati</taxon>
        <taxon>Actinomycetota</taxon>
        <taxon>Actinomycetes</taxon>
        <taxon>Kitasatosporales</taxon>
        <taxon>Streptomycetaceae</taxon>
        <taxon>Streptomyces</taxon>
    </lineage>
</organism>
<reference evidence="2 3" key="1">
    <citation type="submission" date="2017-11" db="EMBL/GenBank/DDBJ databases">
        <title>Draft genome of actinobacteria isolated from guarana (Paullinia cupana (Mart.) Ducke.</title>
        <authorList>
            <person name="Siqueira K.A."/>
            <person name="Liotti R.G."/>
            <person name="Mendes T.A.O."/>
            <person name="Soares M.A."/>
        </authorList>
    </citation>
    <scope>NUCLEOTIDE SEQUENCE [LARGE SCALE GENOMIC DNA]</scope>
    <source>
        <strain evidence="2 3">193</strain>
    </source>
</reference>
<comment type="caution">
    <text evidence="2">The sequence shown here is derived from an EMBL/GenBank/DDBJ whole genome shotgun (WGS) entry which is preliminary data.</text>
</comment>
<name>A0A3M0IC00_9ACTN</name>
<evidence type="ECO:0000313" key="2">
    <source>
        <dbReference type="EMBL" id="RMB85590.1"/>
    </source>
</evidence>
<keyword evidence="1" id="KW-0175">Coiled coil</keyword>
<protein>
    <submittedName>
        <fullName evidence="2">Uncharacterized protein</fullName>
    </submittedName>
</protein>
<dbReference type="EMBL" id="PENI01000006">
    <property type="protein sequence ID" value="RMB85590.1"/>
    <property type="molecule type" value="Genomic_DNA"/>
</dbReference>
<keyword evidence="3" id="KW-1185">Reference proteome</keyword>
<evidence type="ECO:0000256" key="1">
    <source>
        <dbReference type="SAM" id="Coils"/>
    </source>
</evidence>